<gene>
    <name evidence="2" type="ORF">CBOVIS_LOCUS5618</name>
</gene>
<feature type="chain" id="PRO_5035846595" evidence="1">
    <location>
        <begin position="17"/>
        <end position="145"/>
    </location>
</feature>
<keyword evidence="3" id="KW-1185">Reference proteome</keyword>
<keyword evidence="1" id="KW-0732">Signal</keyword>
<dbReference type="EMBL" id="CADEPM010000003">
    <property type="protein sequence ID" value="CAB3403099.1"/>
    <property type="molecule type" value="Genomic_DNA"/>
</dbReference>
<comment type="caution">
    <text evidence="2">The sequence shown here is derived from an EMBL/GenBank/DDBJ whole genome shotgun (WGS) entry which is preliminary data.</text>
</comment>
<evidence type="ECO:0000313" key="3">
    <source>
        <dbReference type="Proteomes" id="UP000494206"/>
    </source>
</evidence>
<sequence>MKGILLVLAYVLAVNAFPNETLPAVWKPVDVCPYAFQVPAVYIDIYKNLSAHRPVESRLVGLIEEKKMSPLDIIDVEGATPTFDRGLSAFVVQLCIFLLAYTLILLDVDEWFVDEQIVLYRREEVPTAPIRHRPAFEAYDDASEC</sequence>
<evidence type="ECO:0000256" key="1">
    <source>
        <dbReference type="SAM" id="SignalP"/>
    </source>
</evidence>
<dbReference type="Proteomes" id="UP000494206">
    <property type="component" value="Unassembled WGS sequence"/>
</dbReference>
<reference evidence="2 3" key="1">
    <citation type="submission" date="2020-04" db="EMBL/GenBank/DDBJ databases">
        <authorList>
            <person name="Laetsch R D."/>
            <person name="Stevens L."/>
            <person name="Kumar S."/>
            <person name="Blaxter L. M."/>
        </authorList>
    </citation>
    <scope>NUCLEOTIDE SEQUENCE [LARGE SCALE GENOMIC DNA]</scope>
</reference>
<evidence type="ECO:0000313" key="2">
    <source>
        <dbReference type="EMBL" id="CAB3403099.1"/>
    </source>
</evidence>
<organism evidence="2 3">
    <name type="scientific">Caenorhabditis bovis</name>
    <dbReference type="NCBI Taxonomy" id="2654633"/>
    <lineage>
        <taxon>Eukaryota</taxon>
        <taxon>Metazoa</taxon>
        <taxon>Ecdysozoa</taxon>
        <taxon>Nematoda</taxon>
        <taxon>Chromadorea</taxon>
        <taxon>Rhabditida</taxon>
        <taxon>Rhabditina</taxon>
        <taxon>Rhabditomorpha</taxon>
        <taxon>Rhabditoidea</taxon>
        <taxon>Rhabditidae</taxon>
        <taxon>Peloderinae</taxon>
        <taxon>Caenorhabditis</taxon>
    </lineage>
</organism>
<protein>
    <submittedName>
        <fullName evidence="2">Uncharacterized protein</fullName>
    </submittedName>
</protein>
<feature type="signal peptide" evidence="1">
    <location>
        <begin position="1"/>
        <end position="16"/>
    </location>
</feature>
<accession>A0A8S1ELX3</accession>
<proteinExistence type="predicted"/>
<name>A0A8S1ELX3_9PELO</name>
<dbReference type="AlphaFoldDB" id="A0A8S1ELX3"/>